<dbReference type="Proteomes" id="UP001501000">
    <property type="component" value="Unassembled WGS sequence"/>
</dbReference>
<dbReference type="SUPFAM" id="SSF103473">
    <property type="entry name" value="MFS general substrate transporter"/>
    <property type="match status" value="1"/>
</dbReference>
<dbReference type="EMBL" id="BAABAJ010000005">
    <property type="protein sequence ID" value="GAA3910512.1"/>
    <property type="molecule type" value="Genomic_DNA"/>
</dbReference>
<feature type="compositionally biased region" description="Basic and acidic residues" evidence="5">
    <location>
        <begin position="409"/>
        <end position="425"/>
    </location>
</feature>
<evidence type="ECO:0000256" key="3">
    <source>
        <dbReference type="ARBA" id="ARBA00022989"/>
    </source>
</evidence>
<feature type="region of interest" description="Disordered" evidence="5">
    <location>
        <begin position="409"/>
        <end position="511"/>
    </location>
</feature>
<comment type="caution">
    <text evidence="8">The sequence shown here is derived from an EMBL/GenBank/DDBJ whole genome shotgun (WGS) entry which is preliminary data.</text>
</comment>
<feature type="domain" description="Major facilitator superfamily (MFS) profile" evidence="7">
    <location>
        <begin position="25"/>
        <end position="413"/>
    </location>
</feature>
<dbReference type="PANTHER" id="PTHR23518">
    <property type="entry name" value="C-METHYLTRANSFERASE"/>
    <property type="match status" value="1"/>
</dbReference>
<dbReference type="Gene3D" id="1.20.1250.20">
    <property type="entry name" value="MFS general substrate transporter like domains"/>
    <property type="match status" value="2"/>
</dbReference>
<evidence type="ECO:0000313" key="8">
    <source>
        <dbReference type="EMBL" id="GAA3910512.1"/>
    </source>
</evidence>
<feature type="transmembrane region" description="Helical" evidence="6">
    <location>
        <begin position="390"/>
        <end position="409"/>
    </location>
</feature>
<organism evidence="8 9">
    <name type="scientific">Streptomyces gulbargensis</name>
    <dbReference type="NCBI Taxonomy" id="364901"/>
    <lineage>
        <taxon>Bacteria</taxon>
        <taxon>Bacillati</taxon>
        <taxon>Actinomycetota</taxon>
        <taxon>Actinomycetes</taxon>
        <taxon>Kitasatosporales</taxon>
        <taxon>Streptomycetaceae</taxon>
        <taxon>Streptomyces</taxon>
    </lineage>
</organism>
<feature type="transmembrane region" description="Helical" evidence="6">
    <location>
        <begin position="325"/>
        <end position="347"/>
    </location>
</feature>
<evidence type="ECO:0000256" key="1">
    <source>
        <dbReference type="ARBA" id="ARBA00004651"/>
    </source>
</evidence>
<sequence>MYLATTGRPDVPPAPSGVRRHVPGTVLALGTVSLVTDISSEMVTAVLPLYLVLGLGLSPLQFGLLDGVTTGATALVRLLGGHTADRGGRHKQVAGFGYALSACSRLGLLLAGGAAGAAGWITAALTADRLGKGVRTAPRDALITLHTPTKDLGRAFGVHRAMDTTGALLGPLAAFALLWATADAYEAVFAVSLCVGAFGVLLWVLLVPGRRDPRTPVRPARERGGAFAALRSPAYRRTVLCAALLGAATVGDAFLYLLLQRRLDLPATWFPFLPLGAACVYLLLAVPVGRRADRSGRRRPFLYGHGALLLAYGLLLAPLPGPLVLGGVLLLLGAFYAATDGVLMALAGPLLPERRRAGGLALVQTAQALARVGAGIAFGALWTVSGPRTALAAAALALTAALCCARRLLPRDRPGGGRGRPREPDPATGPVPAPSVPVPQPVAPEPRPSAPGVKPVPPVPCPAVPVPERVAPPAVPVPEPPRTPSAPPSPGPSAVTSGEPSPAAPTRRSRP</sequence>
<protein>
    <recommendedName>
        <fullName evidence="7">Major facilitator superfamily (MFS) profile domain-containing protein</fullName>
    </recommendedName>
</protein>
<feature type="transmembrane region" description="Helical" evidence="6">
    <location>
        <begin position="239"/>
        <end position="259"/>
    </location>
</feature>
<proteinExistence type="predicted"/>
<feature type="transmembrane region" description="Helical" evidence="6">
    <location>
        <begin position="301"/>
        <end position="319"/>
    </location>
</feature>
<reference evidence="9" key="1">
    <citation type="journal article" date="2019" name="Int. J. Syst. Evol. Microbiol.">
        <title>The Global Catalogue of Microorganisms (GCM) 10K type strain sequencing project: providing services to taxonomists for standard genome sequencing and annotation.</title>
        <authorList>
            <consortium name="The Broad Institute Genomics Platform"/>
            <consortium name="The Broad Institute Genome Sequencing Center for Infectious Disease"/>
            <person name="Wu L."/>
            <person name="Ma J."/>
        </authorList>
    </citation>
    <scope>NUCLEOTIDE SEQUENCE [LARGE SCALE GENOMIC DNA]</scope>
    <source>
        <strain evidence="9">JCM 16956</strain>
    </source>
</reference>
<dbReference type="PANTHER" id="PTHR23518:SF2">
    <property type="entry name" value="MAJOR FACILITATOR SUPERFAMILY TRANSPORTER"/>
    <property type="match status" value="1"/>
</dbReference>
<keyword evidence="2 6" id="KW-0812">Transmembrane</keyword>
<evidence type="ECO:0000259" key="7">
    <source>
        <dbReference type="PROSITE" id="PS50850"/>
    </source>
</evidence>
<evidence type="ECO:0000256" key="5">
    <source>
        <dbReference type="SAM" id="MobiDB-lite"/>
    </source>
</evidence>
<feature type="transmembrane region" description="Helical" evidence="6">
    <location>
        <begin position="164"/>
        <end position="182"/>
    </location>
</feature>
<feature type="compositionally biased region" description="Low complexity" evidence="5">
    <location>
        <begin position="492"/>
        <end position="511"/>
    </location>
</feature>
<dbReference type="CDD" id="cd17370">
    <property type="entry name" value="MFS_MJ1317_like"/>
    <property type="match status" value="1"/>
</dbReference>
<feature type="transmembrane region" description="Helical" evidence="6">
    <location>
        <begin position="359"/>
        <end position="384"/>
    </location>
</feature>
<feature type="compositionally biased region" description="Pro residues" evidence="5">
    <location>
        <begin position="427"/>
        <end position="465"/>
    </location>
</feature>
<evidence type="ECO:0000256" key="4">
    <source>
        <dbReference type="ARBA" id="ARBA00023136"/>
    </source>
</evidence>
<dbReference type="Pfam" id="PF07690">
    <property type="entry name" value="MFS_1"/>
    <property type="match status" value="2"/>
</dbReference>
<evidence type="ECO:0000256" key="6">
    <source>
        <dbReference type="SAM" id="Phobius"/>
    </source>
</evidence>
<dbReference type="InterPro" id="IPR011701">
    <property type="entry name" value="MFS"/>
</dbReference>
<feature type="transmembrane region" description="Helical" evidence="6">
    <location>
        <begin position="188"/>
        <end position="208"/>
    </location>
</feature>
<keyword evidence="4 6" id="KW-0472">Membrane</keyword>
<accession>A0ABP7M0C5</accession>
<feature type="compositionally biased region" description="Pro residues" evidence="5">
    <location>
        <begin position="473"/>
        <end position="491"/>
    </location>
</feature>
<evidence type="ECO:0000313" key="9">
    <source>
        <dbReference type="Proteomes" id="UP001501000"/>
    </source>
</evidence>
<dbReference type="PROSITE" id="PS50850">
    <property type="entry name" value="MFS"/>
    <property type="match status" value="1"/>
</dbReference>
<keyword evidence="9" id="KW-1185">Reference proteome</keyword>
<name>A0ABP7M0C5_9ACTN</name>
<keyword evidence="3 6" id="KW-1133">Transmembrane helix</keyword>
<dbReference type="InterPro" id="IPR036259">
    <property type="entry name" value="MFS_trans_sf"/>
</dbReference>
<gene>
    <name evidence="8" type="ORF">GCM10022244_20640</name>
</gene>
<dbReference type="InterPro" id="IPR020846">
    <property type="entry name" value="MFS_dom"/>
</dbReference>
<comment type="subcellular location">
    <subcellularLocation>
        <location evidence="1">Cell membrane</location>
        <topology evidence="1">Multi-pass membrane protein</topology>
    </subcellularLocation>
</comment>
<evidence type="ECO:0000256" key="2">
    <source>
        <dbReference type="ARBA" id="ARBA00022692"/>
    </source>
</evidence>
<feature type="transmembrane region" description="Helical" evidence="6">
    <location>
        <begin position="271"/>
        <end position="289"/>
    </location>
</feature>